<dbReference type="EMBL" id="CP029822">
    <property type="protein sequence ID" value="AZS49974.1"/>
    <property type="molecule type" value="Genomic_DNA"/>
</dbReference>
<reference evidence="2" key="1">
    <citation type="submission" date="2018-06" db="EMBL/GenBank/DDBJ databases">
        <title>Complete genome of Pseudomonas insecticola strain QZS01.</title>
        <authorList>
            <person name="Wang J."/>
            <person name="Su Q."/>
        </authorList>
    </citation>
    <scope>NUCLEOTIDE SEQUENCE [LARGE SCALE GENOMIC DNA]</scope>
    <source>
        <strain evidence="2">QZS01</strain>
    </source>
</reference>
<proteinExistence type="predicted"/>
<sequence>MRQVISVIVLAFCIMGLGGKSNFSINKDDTEETYADNPLLTKVASDRLDTKHYRFKDVAPVSILGINTNDIGIVSGDVRLVPEEKLVLVDLIFNGKENFDKLFDRLQKESERDRDMNCRYPGGNISCHRDMYDRGDINVFVLTYFKKTDGAVLSIMINNN</sequence>
<dbReference type="KEGG" id="emo:DM558_03920"/>
<dbReference type="AlphaFoldDB" id="A0A3Q9JI41"/>
<dbReference type="RefSeq" id="WP_127162141.1">
    <property type="nucleotide sequence ID" value="NZ_CP029822.1"/>
</dbReference>
<evidence type="ECO:0000313" key="1">
    <source>
        <dbReference type="EMBL" id="AZS49974.1"/>
    </source>
</evidence>
<gene>
    <name evidence="1" type="ORF">DM558_03920</name>
</gene>
<name>A0A3Q9JI41_9GAMM</name>
<keyword evidence="2" id="KW-1185">Reference proteome</keyword>
<protein>
    <submittedName>
        <fullName evidence="1">Uncharacterized protein</fullName>
    </submittedName>
</protein>
<accession>A0A3Q9JI41</accession>
<organism evidence="1 2">
    <name type="scientific">Entomomonas moraniae</name>
    <dbReference type="NCBI Taxonomy" id="2213226"/>
    <lineage>
        <taxon>Bacteria</taxon>
        <taxon>Pseudomonadati</taxon>
        <taxon>Pseudomonadota</taxon>
        <taxon>Gammaproteobacteria</taxon>
        <taxon>Pseudomonadales</taxon>
        <taxon>Pseudomonadaceae</taxon>
        <taxon>Entomomonas</taxon>
    </lineage>
</organism>
<evidence type="ECO:0000313" key="2">
    <source>
        <dbReference type="Proteomes" id="UP000273143"/>
    </source>
</evidence>
<dbReference type="Proteomes" id="UP000273143">
    <property type="component" value="Chromosome"/>
</dbReference>